<feature type="compositionally biased region" description="Polar residues" evidence="1">
    <location>
        <begin position="64"/>
        <end position="78"/>
    </location>
</feature>
<feature type="compositionally biased region" description="Basic and acidic residues" evidence="1">
    <location>
        <begin position="79"/>
        <end position="117"/>
    </location>
</feature>
<dbReference type="HOGENOM" id="CLU_616841_0_0_1"/>
<accession>S3D1M1</accession>
<sequence length="444" mass="49993">MPCMQRKFNGSYLITIPVTVARPGGSQHSRNVEIWTSNPRDHEAEKRLAQRIALDGLPAVSHLPTASQPTVTTAATSNTDKEKNHWSAERARHDLSRYEQARDRTNDGRNWDRDRGRLTQGQSSVGDAVAPVNPSSRDTEERGSKPQLQSSANKNQRSDVPLPDHLPPREPASMRPTNLPADKPAVATISLERESRATSHSSQHSSLRKSSRARASSRSASREEEKHEKRKQRGEATTSDENPRLKRKGNEETEDRRLRGENSRLRSQVKELSSELDEALERIERRDKAIHRLKLDVAALQHTLGKKPDTVKGSDEGRTVPPSKDKCSAPIGASDDSKEKNVESRDPLQQHSMDTPGDVGIAVTKDQSNAFQQSNRRELYLLKTLVITLQTQKLKMNDNIALLKQRLELIRGAVNLDFDDSLYEKLMVKLDDQEQITYEKLRSL</sequence>
<protein>
    <submittedName>
        <fullName evidence="2">Uncharacterized protein</fullName>
    </submittedName>
</protein>
<keyword evidence="3" id="KW-1185">Reference proteome</keyword>
<dbReference type="Proteomes" id="UP000016922">
    <property type="component" value="Unassembled WGS sequence"/>
</dbReference>
<feature type="region of interest" description="Disordered" evidence="1">
    <location>
        <begin position="59"/>
        <end position="276"/>
    </location>
</feature>
<dbReference type="KEGG" id="glz:GLAREA_04031"/>
<dbReference type="AlphaFoldDB" id="S3D1M1"/>
<name>S3D1M1_GLAL2</name>
<evidence type="ECO:0000313" key="2">
    <source>
        <dbReference type="EMBL" id="EPE31064.1"/>
    </source>
</evidence>
<evidence type="ECO:0000256" key="1">
    <source>
        <dbReference type="SAM" id="MobiDB-lite"/>
    </source>
</evidence>
<dbReference type="EMBL" id="KE145363">
    <property type="protein sequence ID" value="EPE31064.1"/>
    <property type="molecule type" value="Genomic_DNA"/>
</dbReference>
<feature type="compositionally biased region" description="Basic and acidic residues" evidence="1">
    <location>
        <begin position="306"/>
        <end position="327"/>
    </location>
</feature>
<gene>
    <name evidence="2" type="ORF">GLAREA_04031</name>
</gene>
<feature type="region of interest" description="Disordered" evidence="1">
    <location>
        <begin position="306"/>
        <end position="355"/>
    </location>
</feature>
<reference evidence="2 3" key="1">
    <citation type="journal article" date="2013" name="BMC Genomics">
        <title>Genomics-driven discovery of the pneumocandin biosynthetic gene cluster in the fungus Glarea lozoyensis.</title>
        <authorList>
            <person name="Chen L."/>
            <person name="Yue Q."/>
            <person name="Zhang X."/>
            <person name="Xiang M."/>
            <person name="Wang C."/>
            <person name="Li S."/>
            <person name="Che Y."/>
            <person name="Ortiz-Lopez F.J."/>
            <person name="Bills G.F."/>
            <person name="Liu X."/>
            <person name="An Z."/>
        </authorList>
    </citation>
    <scope>NUCLEOTIDE SEQUENCE [LARGE SCALE GENOMIC DNA]</scope>
    <source>
        <strain evidence="3">ATCC 20868 / MF5171</strain>
    </source>
</reference>
<feature type="compositionally biased region" description="Basic and acidic residues" evidence="1">
    <location>
        <begin position="241"/>
        <end position="276"/>
    </location>
</feature>
<evidence type="ECO:0000313" key="3">
    <source>
        <dbReference type="Proteomes" id="UP000016922"/>
    </source>
</evidence>
<feature type="compositionally biased region" description="Basic and acidic residues" evidence="1">
    <location>
        <begin position="335"/>
        <end position="348"/>
    </location>
</feature>
<feature type="compositionally biased region" description="Polar residues" evidence="1">
    <location>
        <begin position="146"/>
        <end position="155"/>
    </location>
</feature>
<dbReference type="GeneID" id="19463086"/>
<proteinExistence type="predicted"/>
<dbReference type="RefSeq" id="XP_008082475.1">
    <property type="nucleotide sequence ID" value="XM_008084284.1"/>
</dbReference>
<organism evidence="2 3">
    <name type="scientific">Glarea lozoyensis (strain ATCC 20868 / MF5171)</name>
    <dbReference type="NCBI Taxonomy" id="1116229"/>
    <lineage>
        <taxon>Eukaryota</taxon>
        <taxon>Fungi</taxon>
        <taxon>Dikarya</taxon>
        <taxon>Ascomycota</taxon>
        <taxon>Pezizomycotina</taxon>
        <taxon>Leotiomycetes</taxon>
        <taxon>Helotiales</taxon>
        <taxon>Helotiaceae</taxon>
        <taxon>Glarea</taxon>
    </lineage>
</organism>